<dbReference type="InterPro" id="IPR006073">
    <property type="entry name" value="GTP-bd"/>
</dbReference>
<dbReference type="EMBL" id="BTGC01000008">
    <property type="protein sequence ID" value="GMM53133.1"/>
    <property type="molecule type" value="Genomic_DNA"/>
</dbReference>
<dbReference type="InterPro" id="IPR027417">
    <property type="entry name" value="P-loop_NTPase"/>
</dbReference>
<name>A0AAV5RNX1_STABA</name>
<evidence type="ECO:0000313" key="3">
    <source>
        <dbReference type="EMBL" id="GMM53133.1"/>
    </source>
</evidence>
<proteinExistence type="predicted"/>
<dbReference type="Proteomes" id="UP001362899">
    <property type="component" value="Unassembled WGS sequence"/>
</dbReference>
<feature type="region of interest" description="Disordered" evidence="1">
    <location>
        <begin position="69"/>
        <end position="89"/>
    </location>
</feature>
<dbReference type="AlphaFoldDB" id="A0AAV5RNX1"/>
<evidence type="ECO:0000259" key="2">
    <source>
        <dbReference type="Pfam" id="PF01926"/>
    </source>
</evidence>
<comment type="caution">
    <text evidence="3">The sequence shown here is derived from an EMBL/GenBank/DDBJ whole genome shotgun (WGS) entry which is preliminary data.</text>
</comment>
<protein>
    <recommendedName>
        <fullName evidence="2">G domain-containing protein</fullName>
    </recommendedName>
</protein>
<dbReference type="SUPFAM" id="SSF52540">
    <property type="entry name" value="P-loop containing nucleoside triphosphate hydrolases"/>
    <property type="match status" value="1"/>
</dbReference>
<dbReference type="Pfam" id="PF01926">
    <property type="entry name" value="MMR_HSR1"/>
    <property type="match status" value="1"/>
</dbReference>
<evidence type="ECO:0000313" key="4">
    <source>
        <dbReference type="Proteomes" id="UP001362899"/>
    </source>
</evidence>
<organism evidence="3 4">
    <name type="scientific">Starmerella bacillaris</name>
    <name type="common">Yeast</name>
    <name type="synonym">Candida zemplinina</name>
    <dbReference type="NCBI Taxonomy" id="1247836"/>
    <lineage>
        <taxon>Eukaryota</taxon>
        <taxon>Fungi</taxon>
        <taxon>Dikarya</taxon>
        <taxon>Ascomycota</taxon>
        <taxon>Saccharomycotina</taxon>
        <taxon>Dipodascomycetes</taxon>
        <taxon>Dipodascales</taxon>
        <taxon>Trichomonascaceae</taxon>
        <taxon>Starmerella</taxon>
    </lineage>
</organism>
<reference evidence="3 4" key="1">
    <citation type="journal article" date="2023" name="Elife">
        <title>Identification of key yeast species and microbe-microbe interactions impacting larval growth of Drosophila in the wild.</title>
        <authorList>
            <person name="Mure A."/>
            <person name="Sugiura Y."/>
            <person name="Maeda R."/>
            <person name="Honda K."/>
            <person name="Sakurai N."/>
            <person name="Takahashi Y."/>
            <person name="Watada M."/>
            <person name="Katoh T."/>
            <person name="Gotoh A."/>
            <person name="Gotoh Y."/>
            <person name="Taniguchi I."/>
            <person name="Nakamura K."/>
            <person name="Hayashi T."/>
            <person name="Katayama T."/>
            <person name="Uemura T."/>
            <person name="Hattori Y."/>
        </authorList>
    </citation>
    <scope>NUCLEOTIDE SEQUENCE [LARGE SCALE GENOMIC DNA]</scope>
    <source>
        <strain evidence="3 4">SB-73</strain>
    </source>
</reference>
<evidence type="ECO:0000256" key="1">
    <source>
        <dbReference type="SAM" id="MobiDB-lite"/>
    </source>
</evidence>
<sequence length="393" mass="43728">MLRKICRGCGSAFSQPAKPPIVKDRLYDIIHSKLSPAQLKALSWKRPTAIKTKSDSICRPCSLNLNGTVTNIPESPREPAPIENIPESTKTSSRTQRVVVIDALDFPAGIPAIEPNDLVVVNRCDLMCQSQSELPSFKQFCMDEYFSHHNIDPEQVLLTSARKLWNIPQLSGILPRRSEFVGYTNAGKTTLAHTLADGNPVSWPLPFTTANPVEIKLRSSRVILDNPSISMPHVYPQLMGSVRKICSGLSMYKENKYSVPKLDLLSGTTGSIGGMFAFQCPPVWIAGRPRRKPIALSVGIGGLAGTKFMHRFSSLDMVNLVNKGEKKEHRALRMHNNHNLILDQVYELPPNKTLIIQGVGWVHAYMPTVIPGYKINVYGPKLNYAVRNPWKVE</sequence>
<accession>A0AAV5RNX1</accession>
<gene>
    <name evidence="3" type="ORF">DASB73_040960</name>
</gene>
<feature type="domain" description="G" evidence="2">
    <location>
        <begin position="180"/>
        <end position="229"/>
    </location>
</feature>
<dbReference type="GO" id="GO:0005525">
    <property type="term" value="F:GTP binding"/>
    <property type="evidence" value="ECO:0007669"/>
    <property type="project" value="InterPro"/>
</dbReference>
<keyword evidence="4" id="KW-1185">Reference proteome</keyword>
<dbReference type="Gene3D" id="3.40.50.300">
    <property type="entry name" value="P-loop containing nucleotide triphosphate hydrolases"/>
    <property type="match status" value="1"/>
</dbReference>